<comment type="similarity">
    <text evidence="1">Belongs to the peptidase S33 family.</text>
</comment>
<gene>
    <name evidence="6" type="ORF">GU90_00950</name>
</gene>
<dbReference type="EMBL" id="JNVU01000004">
    <property type="protein sequence ID" value="KEI45982.1"/>
    <property type="molecule type" value="Genomic_DNA"/>
</dbReference>
<dbReference type="AlphaFoldDB" id="A0A073B3W4"/>
<comment type="caution">
    <text evidence="6">The sequence shown here is derived from an EMBL/GenBank/DDBJ whole genome shotgun (WGS) entry which is preliminary data.</text>
</comment>
<dbReference type="Proteomes" id="UP000031419">
    <property type="component" value="Unassembled WGS sequence"/>
</dbReference>
<dbReference type="Pfam" id="PF08386">
    <property type="entry name" value="Abhydrolase_4"/>
    <property type="match status" value="1"/>
</dbReference>
<feature type="signal peptide" evidence="4">
    <location>
        <begin position="1"/>
        <end position="26"/>
    </location>
</feature>
<keyword evidence="7" id="KW-1185">Reference proteome</keyword>
<dbReference type="Gene3D" id="3.40.50.1820">
    <property type="entry name" value="alpha/beta hydrolase"/>
    <property type="match status" value="1"/>
</dbReference>
<organism evidence="6 7">
    <name type="scientific">Saccharopolyspora rectivirgula</name>
    <dbReference type="NCBI Taxonomy" id="28042"/>
    <lineage>
        <taxon>Bacteria</taxon>
        <taxon>Bacillati</taxon>
        <taxon>Actinomycetota</taxon>
        <taxon>Actinomycetes</taxon>
        <taxon>Pseudonocardiales</taxon>
        <taxon>Pseudonocardiaceae</taxon>
        <taxon>Saccharopolyspora</taxon>
    </lineage>
</organism>
<evidence type="ECO:0000313" key="7">
    <source>
        <dbReference type="Proteomes" id="UP000031419"/>
    </source>
</evidence>
<dbReference type="InterPro" id="IPR029058">
    <property type="entry name" value="AB_hydrolase_fold"/>
</dbReference>
<name>A0A073B3W4_9PSEU</name>
<evidence type="ECO:0000256" key="1">
    <source>
        <dbReference type="ARBA" id="ARBA00010088"/>
    </source>
</evidence>
<proteinExistence type="inferred from homology"/>
<keyword evidence="2 4" id="KW-0732">Signal</keyword>
<evidence type="ECO:0000256" key="3">
    <source>
        <dbReference type="ARBA" id="ARBA00022801"/>
    </source>
</evidence>
<dbReference type="PANTHER" id="PTHR43248">
    <property type="entry name" value="2-SUCCINYL-6-HYDROXY-2,4-CYCLOHEXADIENE-1-CARBOXYLATE SYNTHASE"/>
    <property type="match status" value="1"/>
</dbReference>
<dbReference type="PANTHER" id="PTHR43248:SF29">
    <property type="entry name" value="TRIPEPTIDYL AMINOPEPTIDASE"/>
    <property type="match status" value="1"/>
</dbReference>
<dbReference type="STRING" id="28042.GU90_00950"/>
<evidence type="ECO:0000256" key="2">
    <source>
        <dbReference type="ARBA" id="ARBA00022729"/>
    </source>
</evidence>
<evidence type="ECO:0000313" key="6">
    <source>
        <dbReference type="EMBL" id="KEI45982.1"/>
    </source>
</evidence>
<reference evidence="6 7" key="1">
    <citation type="submission" date="2014-06" db="EMBL/GenBank/DDBJ databases">
        <title>Saccharopolyspora rectivirgula DSM-43113 Genome sequencing.</title>
        <authorList>
            <person name="Barrera C."/>
            <person name="Millon L."/>
            <person name="Rognon B."/>
            <person name="Zaugg C."/>
            <person name="Monod M."/>
        </authorList>
    </citation>
    <scope>NUCLEOTIDE SEQUENCE [LARGE SCALE GENOMIC DNA]</scope>
    <source>
        <strain evidence="6 7">DSM 43113</strain>
    </source>
</reference>
<dbReference type="InterPro" id="IPR013595">
    <property type="entry name" value="Pept_S33_TAP-like_C"/>
</dbReference>
<evidence type="ECO:0000259" key="5">
    <source>
        <dbReference type="Pfam" id="PF08386"/>
    </source>
</evidence>
<dbReference type="eggNOG" id="COG1073">
    <property type="taxonomic scope" value="Bacteria"/>
</dbReference>
<keyword evidence="3" id="KW-0378">Hydrolase</keyword>
<feature type="domain" description="Peptidase S33 tripeptidyl aminopeptidase-like C-terminal" evidence="5">
    <location>
        <begin position="415"/>
        <end position="505"/>
    </location>
</feature>
<dbReference type="OrthoDB" id="4498590at2"/>
<evidence type="ECO:0000256" key="4">
    <source>
        <dbReference type="SAM" id="SignalP"/>
    </source>
</evidence>
<dbReference type="SUPFAM" id="SSF53474">
    <property type="entry name" value="alpha/beta-Hydrolases"/>
    <property type="match status" value="1"/>
</dbReference>
<protein>
    <submittedName>
        <fullName evidence="6">Peptidase</fullName>
    </submittedName>
</protein>
<dbReference type="GO" id="GO:0016787">
    <property type="term" value="F:hydrolase activity"/>
    <property type="evidence" value="ECO:0007669"/>
    <property type="project" value="UniProtKB-KW"/>
</dbReference>
<sequence length="533" mass="58694">MRNTTRVLGVTAAITALLTAAAPASAEPAPFAVPSEYADQRIDWQPCFDEPPPQLPPGGERLECGTLTAPMDWHNPDNGKEIRIAVSRLRPEGTQNARALFTNPGGPGGAGLEMPLGFLFDGRDELAAHFTIYGIDVRGTGRSTTVSCGPQENAPSFDVKDRSPQNVRAILHHTEEFAESCAQHSGELGRYVNTEQTVADLDLLRRVEDHDRINWYGVSGGTWLGAHYATYFPRAVDRMVLDSNTQFTGSWQEVFAWQPMAFERRWREDVLPWLAAHDDQYQLGSSPRQVQFTVDQLREGLKRQPLPTPQGPLDHNALDALLVQAMYSKSLFPELGEALRALRAETDLELVAERLAATRARFVPMQTDPADSQAATMFAIRCNDTEFRGTPDSVAAWSQLQGQMFPLYGYHTIVQPCLYWHGQQAQLKRPDGKGVPPVLMLQAEKDPATAYEGALIAHREFANSRLVTVRGEGDHGVYGAGNGCVDDVVVEYLIDKQVPAGDISCPGGELPGVDVRDQRSGLLDNLLELQDLL</sequence>
<accession>A0A073B3W4</accession>
<feature type="chain" id="PRO_5001688274" evidence="4">
    <location>
        <begin position="27"/>
        <end position="533"/>
    </location>
</feature>
<dbReference type="InterPro" id="IPR051601">
    <property type="entry name" value="Serine_prot/Carboxylest_S33"/>
</dbReference>